<accession>A0ABT4RZ02</accession>
<organism evidence="3 4">
    <name type="scientific">Mesoflavibacter profundi</name>
    <dbReference type="NCBI Taxonomy" id="2708110"/>
    <lineage>
        <taxon>Bacteria</taxon>
        <taxon>Pseudomonadati</taxon>
        <taxon>Bacteroidota</taxon>
        <taxon>Flavobacteriia</taxon>
        <taxon>Flavobacteriales</taxon>
        <taxon>Flavobacteriaceae</taxon>
        <taxon>Mesoflavibacter</taxon>
    </lineage>
</organism>
<dbReference type="Pfam" id="PF13239">
    <property type="entry name" value="2TM"/>
    <property type="match status" value="1"/>
</dbReference>
<feature type="domain" description="2TM" evidence="2">
    <location>
        <begin position="26"/>
        <end position="106"/>
    </location>
</feature>
<feature type="transmembrane region" description="Helical" evidence="1">
    <location>
        <begin position="72"/>
        <end position="92"/>
    </location>
</feature>
<evidence type="ECO:0000313" key="4">
    <source>
        <dbReference type="Proteomes" id="UP001149142"/>
    </source>
</evidence>
<protein>
    <submittedName>
        <fullName evidence="3">2TM domain-containing protein</fullName>
    </submittedName>
</protein>
<keyword evidence="4" id="KW-1185">Reference proteome</keyword>
<dbReference type="Proteomes" id="UP001149142">
    <property type="component" value="Unassembled WGS sequence"/>
</dbReference>
<keyword evidence="1" id="KW-0812">Transmembrane</keyword>
<name>A0ABT4RZ02_9FLAO</name>
<evidence type="ECO:0000259" key="2">
    <source>
        <dbReference type="Pfam" id="PF13239"/>
    </source>
</evidence>
<dbReference type="InterPro" id="IPR025698">
    <property type="entry name" value="2TM_dom"/>
</dbReference>
<reference evidence="3" key="1">
    <citation type="submission" date="2022-11" db="EMBL/GenBank/DDBJ databases">
        <title>Refractory cell wall polysaccharides provide important carbon source for microbial heterotrophs in the hadal ocean.</title>
        <authorList>
            <person name="Zhu X."/>
        </authorList>
    </citation>
    <scope>NUCLEOTIDE SEQUENCE</scope>
    <source>
        <strain evidence="3">MTRN7</strain>
    </source>
</reference>
<dbReference type="EMBL" id="JAPFGC010000002">
    <property type="protein sequence ID" value="MDA0177038.1"/>
    <property type="molecule type" value="Genomic_DNA"/>
</dbReference>
<dbReference type="RefSeq" id="WP_106689228.1">
    <property type="nucleotide sequence ID" value="NZ_CAXQEU010000092.1"/>
</dbReference>
<keyword evidence="1" id="KW-1133">Transmembrane helix</keyword>
<comment type="caution">
    <text evidence="3">The sequence shown here is derived from an EMBL/GenBank/DDBJ whole genome shotgun (WGS) entry which is preliminary data.</text>
</comment>
<feature type="transmembrane region" description="Helical" evidence="1">
    <location>
        <begin position="37"/>
        <end position="60"/>
    </location>
</feature>
<proteinExistence type="predicted"/>
<gene>
    <name evidence="3" type="ORF">OOZ35_05965</name>
</gene>
<evidence type="ECO:0000313" key="3">
    <source>
        <dbReference type="EMBL" id="MDA0177038.1"/>
    </source>
</evidence>
<evidence type="ECO:0000256" key="1">
    <source>
        <dbReference type="SAM" id="Phobius"/>
    </source>
</evidence>
<sequence length="113" mass="13480">MKNTDIQPYNDNFSKQEFLKEEAYYRAKEKVKKIIGFYWHLAVYIVINVLIILVIVLNGGPLWHFGTLSTPLFWGVGLLFHFLGVFGPRVFFGKDWEQRKIKEFMDKEESMWE</sequence>
<keyword evidence="1" id="KW-0472">Membrane</keyword>